<dbReference type="GO" id="GO:0046872">
    <property type="term" value="F:metal ion binding"/>
    <property type="evidence" value="ECO:0007669"/>
    <property type="project" value="UniProtKB-KW"/>
</dbReference>
<name>A0A382N033_9ZZZZ</name>
<dbReference type="GO" id="GO:0005829">
    <property type="term" value="C:cytosol"/>
    <property type="evidence" value="ECO:0007669"/>
    <property type="project" value="TreeGrafter"/>
</dbReference>
<dbReference type="InterPro" id="IPR016161">
    <property type="entry name" value="Ald_DH/histidinol_DH"/>
</dbReference>
<proteinExistence type="predicted"/>
<dbReference type="Gene3D" id="3.40.50.1980">
    <property type="entry name" value="Nitrogenase molybdenum iron protein domain"/>
    <property type="match status" value="1"/>
</dbReference>
<evidence type="ECO:0000313" key="5">
    <source>
        <dbReference type="EMBL" id="SVC54366.1"/>
    </source>
</evidence>
<organism evidence="5">
    <name type="scientific">marine metagenome</name>
    <dbReference type="NCBI Taxonomy" id="408172"/>
    <lineage>
        <taxon>unclassified sequences</taxon>
        <taxon>metagenomes</taxon>
        <taxon>ecological metagenomes</taxon>
    </lineage>
</organism>
<keyword evidence="3" id="KW-0862">Zinc</keyword>
<reference evidence="5" key="1">
    <citation type="submission" date="2018-05" db="EMBL/GenBank/DDBJ databases">
        <authorList>
            <person name="Lanie J.A."/>
            <person name="Ng W.-L."/>
            <person name="Kazmierczak K.M."/>
            <person name="Andrzejewski T.M."/>
            <person name="Davidsen T.M."/>
            <person name="Wayne K.J."/>
            <person name="Tettelin H."/>
            <person name="Glass J.I."/>
            <person name="Rusch D."/>
            <person name="Podicherti R."/>
            <person name="Tsui H.-C.T."/>
            <person name="Winkler M.E."/>
        </authorList>
    </citation>
    <scope>NUCLEOTIDE SEQUENCE</scope>
</reference>
<feature type="non-terminal residue" evidence="5">
    <location>
        <position position="1"/>
    </location>
</feature>
<dbReference type="InterPro" id="IPR012131">
    <property type="entry name" value="Hstdl_DH"/>
</dbReference>
<evidence type="ECO:0000256" key="2">
    <source>
        <dbReference type="ARBA" id="ARBA00022723"/>
    </source>
</evidence>
<dbReference type="EMBL" id="UINC01097010">
    <property type="protein sequence ID" value="SVC54366.1"/>
    <property type="molecule type" value="Genomic_DNA"/>
</dbReference>
<dbReference type="PANTHER" id="PTHR21256:SF2">
    <property type="entry name" value="HISTIDINE BIOSYNTHESIS TRIFUNCTIONAL PROTEIN"/>
    <property type="match status" value="1"/>
</dbReference>
<dbReference type="Gene3D" id="1.20.5.1300">
    <property type="match status" value="1"/>
</dbReference>
<protein>
    <recommendedName>
        <fullName evidence="6">Histidinol dehydrogenase</fullName>
    </recommendedName>
</protein>
<accession>A0A382N033</accession>
<evidence type="ECO:0000256" key="3">
    <source>
        <dbReference type="ARBA" id="ARBA00022833"/>
    </source>
</evidence>
<dbReference type="FunFam" id="3.40.50.1980:FF:000001">
    <property type="entry name" value="Histidinol dehydrogenase"/>
    <property type="match status" value="1"/>
</dbReference>
<dbReference type="PRINTS" id="PR00083">
    <property type="entry name" value="HOLDHDRGNASE"/>
</dbReference>
<sequence>YGPTETVVIADEHANPTLCAADLIAQAEHDSLARPILITTSPNIAADVEAEIYLRLSRLDRSEIATKSIETQGLISIVNNLEEALELSNSFAPEHVCIATNDPEKLAPAIKNAGMIFVGELSHEVLGDYGAGPSHVMPTAGTARFNSGLGVQSFLKTIPVVTIDSDNSSKLGHVASVIAREEGLTGHAEAAEIRIELN</sequence>
<gene>
    <name evidence="5" type="ORF">METZ01_LOCUS307220</name>
</gene>
<dbReference type="GO" id="GO:0051287">
    <property type="term" value="F:NAD binding"/>
    <property type="evidence" value="ECO:0007669"/>
    <property type="project" value="InterPro"/>
</dbReference>
<evidence type="ECO:0000256" key="4">
    <source>
        <dbReference type="ARBA" id="ARBA00023002"/>
    </source>
</evidence>
<dbReference type="PANTHER" id="PTHR21256">
    <property type="entry name" value="HISTIDINOL DEHYDROGENASE HDH"/>
    <property type="match status" value="1"/>
</dbReference>
<dbReference type="GO" id="GO:0000105">
    <property type="term" value="P:L-histidine biosynthetic process"/>
    <property type="evidence" value="ECO:0007669"/>
    <property type="project" value="TreeGrafter"/>
</dbReference>
<evidence type="ECO:0000256" key="1">
    <source>
        <dbReference type="ARBA" id="ARBA00001947"/>
    </source>
</evidence>
<comment type="cofactor">
    <cofactor evidence="1">
        <name>Zn(2+)</name>
        <dbReference type="ChEBI" id="CHEBI:29105"/>
    </cofactor>
</comment>
<evidence type="ECO:0008006" key="6">
    <source>
        <dbReference type="Google" id="ProtNLM"/>
    </source>
</evidence>
<keyword evidence="4" id="KW-0560">Oxidoreductase</keyword>
<dbReference type="GO" id="GO:0004399">
    <property type="term" value="F:histidinol dehydrogenase activity"/>
    <property type="evidence" value="ECO:0007669"/>
    <property type="project" value="UniProtKB-ARBA"/>
</dbReference>
<keyword evidence="2" id="KW-0479">Metal-binding</keyword>
<dbReference type="AlphaFoldDB" id="A0A382N033"/>
<dbReference type="SUPFAM" id="SSF53720">
    <property type="entry name" value="ALDH-like"/>
    <property type="match status" value="1"/>
</dbReference>
<dbReference type="Pfam" id="PF00815">
    <property type="entry name" value="Histidinol_dh"/>
    <property type="match status" value="1"/>
</dbReference>